<evidence type="ECO:0000313" key="2">
    <source>
        <dbReference type="Proteomes" id="UP000492821"/>
    </source>
</evidence>
<evidence type="ECO:0000313" key="3">
    <source>
        <dbReference type="WBParaSite" id="Pan_g6356.t1"/>
    </source>
</evidence>
<feature type="signal peptide" evidence="1">
    <location>
        <begin position="1"/>
        <end position="23"/>
    </location>
</feature>
<dbReference type="WBParaSite" id="Pan_g6356.t1">
    <property type="protein sequence ID" value="Pan_g6356.t1"/>
    <property type="gene ID" value="Pan_g6356"/>
</dbReference>
<organism evidence="2 3">
    <name type="scientific">Panagrellus redivivus</name>
    <name type="common">Microworm</name>
    <dbReference type="NCBI Taxonomy" id="6233"/>
    <lineage>
        <taxon>Eukaryota</taxon>
        <taxon>Metazoa</taxon>
        <taxon>Ecdysozoa</taxon>
        <taxon>Nematoda</taxon>
        <taxon>Chromadorea</taxon>
        <taxon>Rhabditida</taxon>
        <taxon>Tylenchina</taxon>
        <taxon>Panagrolaimomorpha</taxon>
        <taxon>Panagrolaimoidea</taxon>
        <taxon>Panagrolaimidae</taxon>
        <taxon>Panagrellus</taxon>
    </lineage>
</organism>
<evidence type="ECO:0000256" key="1">
    <source>
        <dbReference type="SAM" id="SignalP"/>
    </source>
</evidence>
<accession>A0A7E4W214</accession>
<proteinExistence type="predicted"/>
<keyword evidence="2" id="KW-1185">Reference proteome</keyword>
<dbReference type="Proteomes" id="UP000492821">
    <property type="component" value="Unassembled WGS sequence"/>
</dbReference>
<reference evidence="3" key="2">
    <citation type="submission" date="2020-10" db="UniProtKB">
        <authorList>
            <consortium name="WormBaseParasite"/>
        </authorList>
    </citation>
    <scope>IDENTIFICATION</scope>
</reference>
<keyword evidence="1" id="KW-0732">Signal</keyword>
<sequence>MSRGRLPILAICVLLAIIGQTIADDEFELPTKHTTTAKDMESELTAALGTPDLDKYLTVVTKHKDLLRSIMILQSTSDEFQKQIKSRNEVSELFAGTGLHVLNADVARFKDDFLVDKLFTQRMQREFKEFYEESKTNYLTEVLKILTEGDYDEELD</sequence>
<dbReference type="AlphaFoldDB" id="A0A7E4W214"/>
<reference evidence="2" key="1">
    <citation type="journal article" date="2013" name="Genetics">
        <title>The draft genome and transcriptome of Panagrellus redivivus are shaped by the harsh demands of a free-living lifestyle.</title>
        <authorList>
            <person name="Srinivasan J."/>
            <person name="Dillman A.R."/>
            <person name="Macchietto M.G."/>
            <person name="Heikkinen L."/>
            <person name="Lakso M."/>
            <person name="Fracchia K.M."/>
            <person name="Antoshechkin I."/>
            <person name="Mortazavi A."/>
            <person name="Wong G."/>
            <person name="Sternberg P.W."/>
        </authorList>
    </citation>
    <scope>NUCLEOTIDE SEQUENCE [LARGE SCALE GENOMIC DNA]</scope>
    <source>
        <strain evidence="2">MT8872</strain>
    </source>
</reference>
<feature type="chain" id="PRO_5028974864" evidence="1">
    <location>
        <begin position="24"/>
        <end position="156"/>
    </location>
</feature>
<name>A0A7E4W214_PANRE</name>
<protein>
    <submittedName>
        <fullName evidence="3">Conserved secreted protein</fullName>
    </submittedName>
</protein>